<accession>A0A2A4G9U4</accession>
<dbReference type="AlphaFoldDB" id="A0A2A4G9U4"/>
<feature type="active site" description="Proton donor" evidence="12">
    <location>
        <position position="207"/>
    </location>
</feature>
<reference evidence="16 17" key="1">
    <citation type="submission" date="2017-04" db="EMBL/GenBank/DDBJ databases">
        <title>A new member of the family Flavobacteriaceae isolated from ascidians.</title>
        <authorList>
            <person name="Chen L."/>
        </authorList>
    </citation>
    <scope>NUCLEOTIDE SEQUENCE [LARGE SCALE GENOMIC DNA]</scope>
    <source>
        <strain evidence="16 17">HQA918</strain>
    </source>
</reference>
<evidence type="ECO:0000313" key="16">
    <source>
        <dbReference type="EMBL" id="PCE64740.1"/>
    </source>
</evidence>
<proteinExistence type="inferred from homology"/>
<evidence type="ECO:0000256" key="7">
    <source>
        <dbReference type="ARBA" id="ARBA00022553"/>
    </source>
</evidence>
<evidence type="ECO:0000256" key="5">
    <source>
        <dbReference type="ARBA" id="ARBA00011245"/>
    </source>
</evidence>
<evidence type="ECO:0000256" key="2">
    <source>
        <dbReference type="ARBA" id="ARBA00004496"/>
    </source>
</evidence>
<dbReference type="InterPro" id="IPR011013">
    <property type="entry name" value="Gal_mutarotase_sf_dom"/>
</dbReference>
<dbReference type="EC" id="5.1.3.3" evidence="11"/>
<evidence type="ECO:0000256" key="1">
    <source>
        <dbReference type="ARBA" id="ARBA00001913"/>
    </source>
</evidence>
<keyword evidence="17" id="KW-1185">Reference proteome</keyword>
<keyword evidence="7" id="KW-0597">Phosphoprotein</keyword>
<dbReference type="GO" id="GO:0005737">
    <property type="term" value="C:cytoplasm"/>
    <property type="evidence" value="ECO:0007669"/>
    <property type="project" value="UniProtKB-SubCell"/>
</dbReference>
<dbReference type="SUPFAM" id="SSF74650">
    <property type="entry name" value="Galactose mutarotase-like"/>
    <property type="match status" value="1"/>
</dbReference>
<evidence type="ECO:0000256" key="3">
    <source>
        <dbReference type="ARBA" id="ARBA00005028"/>
    </source>
</evidence>
<dbReference type="Pfam" id="PF01263">
    <property type="entry name" value="Aldose_epim"/>
    <property type="match status" value="1"/>
</dbReference>
<evidence type="ECO:0000256" key="9">
    <source>
        <dbReference type="ARBA" id="ARBA00023235"/>
    </source>
</evidence>
<keyword evidence="6" id="KW-0963">Cytoplasm</keyword>
<comment type="subcellular location">
    <subcellularLocation>
        <location evidence="2">Cytoplasm</location>
    </subcellularLocation>
</comment>
<dbReference type="InterPro" id="IPR008183">
    <property type="entry name" value="Aldose_1/G6P_1-epimerase"/>
</dbReference>
<evidence type="ECO:0000256" key="6">
    <source>
        <dbReference type="ARBA" id="ARBA00022490"/>
    </source>
</evidence>
<dbReference type="RefSeq" id="WP_097440020.1">
    <property type="nucleotide sequence ID" value="NZ_KZ300476.1"/>
</dbReference>
<dbReference type="FunFam" id="2.70.98.10:FF:000003">
    <property type="entry name" value="Aldose 1-epimerase"/>
    <property type="match status" value="1"/>
</dbReference>
<sequence length="380" mass="42347">MRATLRFLLFLFGGLFIGEMAAQKTHPDIVLYDAKDFEKILEGKQVKLFTLCNNQGMVTQITNYGGKVVSLWVKDKNGNYADVVLGFDSLEGYLNSPEKYFGALIGRYGNRIAQGRFSLDGKSYDLATNNGDNHLHGGDKGYDAVVWEAEQLNENSLQLRYTSPAMEEGYPGYLKIKVLYTLTEANALKVEYWATTDAPTVVNLTHHSFFNLKGAGKGSINDHILQINASKYTPVDAGLIPTGEIAPVADTPFDFRKGEAIGSRLHEKHQQLEYGLGYDHNFVLEPSSDKMRWAATVTEPQSGRVMEVYTNEPGLQFYGGNFLDGSIQGKQAKIYGHRGAFCLETQHFPDSPNQPQFPTTRLDPGEAYTSVCVYRFTVED</sequence>
<dbReference type="GO" id="GO:0033499">
    <property type="term" value="P:galactose catabolic process via UDP-galactose, Leloir pathway"/>
    <property type="evidence" value="ECO:0007669"/>
    <property type="project" value="TreeGrafter"/>
</dbReference>
<gene>
    <name evidence="16" type="ORF">B7P33_06100</name>
</gene>
<comment type="similarity">
    <text evidence="4 11">Belongs to the aldose epimerase family.</text>
</comment>
<evidence type="ECO:0000256" key="10">
    <source>
        <dbReference type="ARBA" id="ARBA00023277"/>
    </source>
</evidence>
<evidence type="ECO:0000256" key="12">
    <source>
        <dbReference type="PIRSR" id="PIRSR005096-1"/>
    </source>
</evidence>
<dbReference type="InterPro" id="IPR015443">
    <property type="entry name" value="Aldose_1-epimerase"/>
</dbReference>
<dbReference type="OrthoDB" id="9779408at2"/>
<dbReference type="Gene3D" id="2.70.98.10">
    <property type="match status" value="1"/>
</dbReference>
<dbReference type="Proteomes" id="UP000219559">
    <property type="component" value="Unassembled WGS sequence"/>
</dbReference>
<dbReference type="PIRSF" id="PIRSF005096">
    <property type="entry name" value="GALM"/>
    <property type="match status" value="1"/>
</dbReference>
<feature type="binding site" evidence="14">
    <location>
        <begin position="110"/>
        <end position="111"/>
    </location>
    <ligand>
        <name>beta-D-galactose</name>
        <dbReference type="ChEBI" id="CHEBI:27667"/>
    </ligand>
</feature>
<dbReference type="GO" id="GO:0004034">
    <property type="term" value="F:aldose 1-epimerase activity"/>
    <property type="evidence" value="ECO:0007669"/>
    <property type="project" value="UniProtKB-EC"/>
</dbReference>
<name>A0A2A4G9U4_9FLAO</name>
<evidence type="ECO:0000256" key="8">
    <source>
        <dbReference type="ARBA" id="ARBA00022837"/>
    </source>
</evidence>
<protein>
    <recommendedName>
        <fullName evidence="11">Aldose 1-epimerase</fullName>
        <ecNumber evidence="11">5.1.3.3</ecNumber>
    </recommendedName>
</protein>
<keyword evidence="15" id="KW-0732">Signal</keyword>
<dbReference type="GO" id="GO:0030246">
    <property type="term" value="F:carbohydrate binding"/>
    <property type="evidence" value="ECO:0007669"/>
    <property type="project" value="InterPro"/>
</dbReference>
<dbReference type="EMBL" id="NBWU01000002">
    <property type="protein sequence ID" value="PCE64740.1"/>
    <property type="molecule type" value="Genomic_DNA"/>
</dbReference>
<dbReference type="InterPro" id="IPR047215">
    <property type="entry name" value="Galactose_mutarotase-like"/>
</dbReference>
<comment type="catalytic activity">
    <reaction evidence="11">
        <text>alpha-D-glucose = beta-D-glucose</text>
        <dbReference type="Rhea" id="RHEA:10264"/>
        <dbReference type="ChEBI" id="CHEBI:15903"/>
        <dbReference type="ChEBI" id="CHEBI:17925"/>
        <dbReference type="EC" id="5.1.3.3"/>
    </reaction>
</comment>
<comment type="cofactor">
    <cofactor evidence="1">
        <name>Ca(2+)</name>
        <dbReference type="ChEBI" id="CHEBI:29108"/>
    </cofactor>
</comment>
<feature type="chain" id="PRO_5012697813" description="Aldose 1-epimerase" evidence="15">
    <location>
        <begin position="22"/>
        <end position="380"/>
    </location>
</feature>
<evidence type="ECO:0000256" key="15">
    <source>
        <dbReference type="SAM" id="SignalP"/>
    </source>
</evidence>
<evidence type="ECO:0000256" key="4">
    <source>
        <dbReference type="ARBA" id="ARBA00006206"/>
    </source>
</evidence>
<dbReference type="UniPathway" id="UPA00242"/>
<dbReference type="GO" id="GO:0006006">
    <property type="term" value="P:glucose metabolic process"/>
    <property type="evidence" value="ECO:0007669"/>
    <property type="project" value="TreeGrafter"/>
</dbReference>
<feature type="binding site" evidence="13">
    <location>
        <position position="279"/>
    </location>
    <ligand>
        <name>beta-D-galactose</name>
        <dbReference type="ChEBI" id="CHEBI:27667"/>
    </ligand>
</feature>
<dbReference type="NCBIfam" id="NF008277">
    <property type="entry name" value="PRK11055.1"/>
    <property type="match status" value="1"/>
</dbReference>
<keyword evidence="8" id="KW-0106">Calcium</keyword>
<evidence type="ECO:0000313" key="17">
    <source>
        <dbReference type="Proteomes" id="UP000219559"/>
    </source>
</evidence>
<keyword evidence="10 11" id="KW-0119">Carbohydrate metabolism</keyword>
<comment type="pathway">
    <text evidence="3 11">Carbohydrate metabolism; hexose metabolism.</text>
</comment>
<comment type="caution">
    <text evidence="16">The sequence shown here is derived from an EMBL/GenBank/DDBJ whole genome shotgun (WGS) entry which is preliminary data.</text>
</comment>
<dbReference type="CDD" id="cd09019">
    <property type="entry name" value="galactose_mutarotase_like"/>
    <property type="match status" value="1"/>
</dbReference>
<dbReference type="PANTHER" id="PTHR10091">
    <property type="entry name" value="ALDOSE-1-EPIMERASE"/>
    <property type="match status" value="1"/>
</dbReference>
<evidence type="ECO:0000256" key="11">
    <source>
        <dbReference type="PIRNR" id="PIRNR005096"/>
    </source>
</evidence>
<organism evidence="16 17">
    <name type="scientific">Sediminicola luteus</name>
    <dbReference type="NCBI Taxonomy" id="319238"/>
    <lineage>
        <taxon>Bacteria</taxon>
        <taxon>Pseudomonadati</taxon>
        <taxon>Bacteroidota</taxon>
        <taxon>Flavobacteriia</taxon>
        <taxon>Flavobacteriales</taxon>
        <taxon>Flavobacteriaceae</taxon>
        <taxon>Sediminicola</taxon>
    </lineage>
</organism>
<evidence type="ECO:0000256" key="14">
    <source>
        <dbReference type="PIRSR" id="PIRSR005096-3"/>
    </source>
</evidence>
<dbReference type="PANTHER" id="PTHR10091:SF0">
    <property type="entry name" value="GALACTOSE MUTAROTASE"/>
    <property type="match status" value="1"/>
</dbReference>
<feature type="active site" description="Proton acceptor" evidence="12">
    <location>
        <position position="344"/>
    </location>
</feature>
<keyword evidence="9 11" id="KW-0413">Isomerase</keyword>
<evidence type="ECO:0000256" key="13">
    <source>
        <dbReference type="PIRSR" id="PIRSR005096-2"/>
    </source>
</evidence>
<comment type="subunit">
    <text evidence="5">Monomer.</text>
</comment>
<feature type="signal peptide" evidence="15">
    <location>
        <begin position="1"/>
        <end position="21"/>
    </location>
</feature>
<dbReference type="InterPro" id="IPR014718">
    <property type="entry name" value="GH-type_carb-bd"/>
</dbReference>